<evidence type="ECO:0000313" key="1">
    <source>
        <dbReference type="EMBL" id="KFD59644.1"/>
    </source>
</evidence>
<reference evidence="1" key="1">
    <citation type="journal article" date="2014" name="Nat. Genet.">
        <title>Genome and transcriptome of the porcine whipworm Trichuris suis.</title>
        <authorList>
            <person name="Jex A.R."/>
            <person name="Nejsum P."/>
            <person name="Schwarz E.M."/>
            <person name="Hu L."/>
            <person name="Young N.D."/>
            <person name="Hall R.S."/>
            <person name="Korhonen P.K."/>
            <person name="Liao S."/>
            <person name="Thamsborg S."/>
            <person name="Xia J."/>
            <person name="Xu P."/>
            <person name="Wang S."/>
            <person name="Scheerlinck J.P."/>
            <person name="Hofmann A."/>
            <person name="Sternberg P.W."/>
            <person name="Wang J."/>
            <person name="Gasser R.B."/>
        </authorList>
    </citation>
    <scope>NUCLEOTIDE SEQUENCE [LARGE SCALE GENOMIC DNA]</scope>
    <source>
        <strain evidence="1">DCEP-RM93F</strain>
    </source>
</reference>
<proteinExistence type="predicted"/>
<sequence length="81" mass="9548">MHGLYASVLAPVDLLRPRQLENQYTILKLIIGILRINRHKQFYNPFLTFLVPFLVGCDQRVDVSNIWSRLIERCNATEYDQ</sequence>
<dbReference type="Proteomes" id="UP000030758">
    <property type="component" value="Unassembled WGS sequence"/>
</dbReference>
<gene>
    <name evidence="1" type="ORF">M514_28179</name>
</gene>
<protein>
    <submittedName>
        <fullName evidence="1">Uncharacterized protein</fullName>
    </submittedName>
</protein>
<name>A0A085MQZ8_9BILA</name>
<organism evidence="1">
    <name type="scientific">Trichuris suis</name>
    <name type="common">pig whipworm</name>
    <dbReference type="NCBI Taxonomy" id="68888"/>
    <lineage>
        <taxon>Eukaryota</taxon>
        <taxon>Metazoa</taxon>
        <taxon>Ecdysozoa</taxon>
        <taxon>Nematoda</taxon>
        <taxon>Enoplea</taxon>
        <taxon>Dorylaimia</taxon>
        <taxon>Trichinellida</taxon>
        <taxon>Trichuridae</taxon>
        <taxon>Trichuris</taxon>
    </lineage>
</organism>
<dbReference type="EMBL" id="KL367785">
    <property type="protein sequence ID" value="KFD59644.1"/>
    <property type="molecule type" value="Genomic_DNA"/>
</dbReference>
<dbReference type="AlphaFoldDB" id="A0A085MQZ8"/>
<accession>A0A085MQZ8</accession>